<protein>
    <submittedName>
        <fullName evidence="1">NADH-ubiquinone oxidoreductase 21.3 kDa subunit</fullName>
    </submittedName>
</protein>
<reference evidence="1" key="1">
    <citation type="journal article" date="2021" name="Nat. Commun.">
        <title>Genetic determinants of endophytism in the Arabidopsis root mycobiome.</title>
        <authorList>
            <person name="Mesny F."/>
            <person name="Miyauchi S."/>
            <person name="Thiergart T."/>
            <person name="Pickel B."/>
            <person name="Atanasova L."/>
            <person name="Karlsson M."/>
            <person name="Huettel B."/>
            <person name="Barry K.W."/>
            <person name="Haridas S."/>
            <person name="Chen C."/>
            <person name="Bauer D."/>
            <person name="Andreopoulos W."/>
            <person name="Pangilinan J."/>
            <person name="LaButti K."/>
            <person name="Riley R."/>
            <person name="Lipzen A."/>
            <person name="Clum A."/>
            <person name="Drula E."/>
            <person name="Henrissat B."/>
            <person name="Kohler A."/>
            <person name="Grigoriev I.V."/>
            <person name="Martin F.M."/>
            <person name="Hacquard S."/>
        </authorList>
    </citation>
    <scope>NUCLEOTIDE SEQUENCE</scope>
    <source>
        <strain evidence="1">MPI-CAGE-AT-0016</strain>
    </source>
</reference>
<name>A0A8K0X0V6_9PEZI</name>
<dbReference type="PANTHER" id="PTHR37325:SF1">
    <property type="entry name" value="OXIDOREDUCTASE 21 KDA SUBUNIT, PUTATIVE (AFU_ORTHOLOGUE AFUA_4G05910)-RELATED"/>
    <property type="match status" value="1"/>
</dbReference>
<dbReference type="AlphaFoldDB" id="A0A8K0X0V6"/>
<dbReference type="OrthoDB" id="2093493at2759"/>
<dbReference type="EMBL" id="JAGPXD010000004">
    <property type="protein sequence ID" value="KAH7358053.1"/>
    <property type="molecule type" value="Genomic_DNA"/>
</dbReference>
<comment type="caution">
    <text evidence="1">The sequence shown here is derived from an EMBL/GenBank/DDBJ whole genome shotgun (WGS) entry which is preliminary data.</text>
</comment>
<proteinExistence type="predicted"/>
<evidence type="ECO:0000313" key="1">
    <source>
        <dbReference type="EMBL" id="KAH7358053.1"/>
    </source>
</evidence>
<sequence length="213" mass="22708">MASKVVAKAAGGVTEISKKYTLQSTGIFEAIRRVFALDPNRSSGVPLNSQFRTPTPGGQDPLAYDDPVTVPAGDIADNAYFRRDVRRAYPRLSVFSQPDVVSLLSVGSAASPKVELIGEAGAQALVAAREEGEKGGLSVFLQKANGVAEAKKDVFVNGLPPLPSGQEKKPDGKWDVHKWELAEENSYPAKWVFPFCLLSRGSAAGYPNAAQTC</sequence>
<keyword evidence="2" id="KW-1185">Reference proteome</keyword>
<dbReference type="Proteomes" id="UP000813385">
    <property type="component" value="Unassembled WGS sequence"/>
</dbReference>
<gene>
    <name evidence="1" type="ORF">B0T11DRAFT_99230</name>
</gene>
<dbReference type="PIRSF" id="PIRSF022976">
    <property type="entry name" value="NADH_Oxi_21kDa"/>
    <property type="match status" value="1"/>
</dbReference>
<dbReference type="CDD" id="cd22849">
    <property type="entry name" value="NuzM"/>
    <property type="match status" value="1"/>
</dbReference>
<evidence type="ECO:0000313" key="2">
    <source>
        <dbReference type="Proteomes" id="UP000813385"/>
    </source>
</evidence>
<dbReference type="InterPro" id="IPR016813">
    <property type="entry name" value="NADH_Ub_cplx-1_21kDa"/>
</dbReference>
<accession>A0A8K0X0V6</accession>
<organism evidence="1 2">
    <name type="scientific">Plectosphaerella cucumerina</name>
    <dbReference type="NCBI Taxonomy" id="40658"/>
    <lineage>
        <taxon>Eukaryota</taxon>
        <taxon>Fungi</taxon>
        <taxon>Dikarya</taxon>
        <taxon>Ascomycota</taxon>
        <taxon>Pezizomycotina</taxon>
        <taxon>Sordariomycetes</taxon>
        <taxon>Hypocreomycetidae</taxon>
        <taxon>Glomerellales</taxon>
        <taxon>Plectosphaerellaceae</taxon>
        <taxon>Plectosphaerella</taxon>
    </lineage>
</organism>
<dbReference type="PANTHER" id="PTHR37325">
    <property type="entry name" value="OXIDOREDUCTASE 21 KDA SUBUNIT, PUTATIVE (AFU_ORTHOLOGUE AFUA_4G05910)-RELATED"/>
    <property type="match status" value="1"/>
</dbReference>